<organism evidence="8 9">
    <name type="scientific">Geotrypetes seraphini</name>
    <name type="common">Gaboon caecilian</name>
    <name type="synonym">Caecilia seraphini</name>
    <dbReference type="NCBI Taxonomy" id="260995"/>
    <lineage>
        <taxon>Eukaryota</taxon>
        <taxon>Metazoa</taxon>
        <taxon>Chordata</taxon>
        <taxon>Craniata</taxon>
        <taxon>Vertebrata</taxon>
        <taxon>Euteleostomi</taxon>
        <taxon>Amphibia</taxon>
        <taxon>Gymnophiona</taxon>
        <taxon>Geotrypetes</taxon>
    </lineage>
</organism>
<dbReference type="KEGG" id="gsh:117353778"/>
<name>A0A6P8QGS4_GEOSA</name>
<dbReference type="InParanoid" id="A0A6P8QGS4"/>
<proteinExistence type="predicted"/>
<evidence type="ECO:0000313" key="8">
    <source>
        <dbReference type="Proteomes" id="UP000515159"/>
    </source>
</evidence>
<feature type="transmembrane region" description="Helical" evidence="6">
    <location>
        <begin position="127"/>
        <end position="148"/>
    </location>
</feature>
<evidence type="ECO:0000256" key="5">
    <source>
        <dbReference type="PROSITE-ProRule" id="PRU00581"/>
    </source>
</evidence>
<evidence type="ECO:0000259" key="7">
    <source>
        <dbReference type="PROSITE" id="PS51225"/>
    </source>
</evidence>
<dbReference type="OrthoDB" id="5982489at2759"/>
<dbReference type="PROSITE" id="PS51225">
    <property type="entry name" value="MARVEL"/>
    <property type="match status" value="1"/>
</dbReference>
<dbReference type="AlphaFoldDB" id="A0A6P8QGS4"/>
<feature type="transmembrane region" description="Helical" evidence="6">
    <location>
        <begin position="102"/>
        <end position="120"/>
    </location>
</feature>
<evidence type="ECO:0000256" key="4">
    <source>
        <dbReference type="ARBA" id="ARBA00023136"/>
    </source>
</evidence>
<dbReference type="InterPro" id="IPR050578">
    <property type="entry name" value="MARVEL-CKLF_proteins"/>
</dbReference>
<dbReference type="PANTHER" id="PTHR22776:SF89">
    <property type="entry name" value="CKLF-LIKE MARVEL TRANSMEMBRANE DOMAIN-CONTAINING PROTEIN 7"/>
    <property type="match status" value="1"/>
</dbReference>
<dbReference type="Proteomes" id="UP000515159">
    <property type="component" value="Chromosome 2"/>
</dbReference>
<evidence type="ECO:0000256" key="2">
    <source>
        <dbReference type="ARBA" id="ARBA00022692"/>
    </source>
</evidence>
<accession>A0A6P8QGS4</accession>
<feature type="transmembrane region" description="Helical" evidence="6">
    <location>
        <begin position="28"/>
        <end position="49"/>
    </location>
</feature>
<keyword evidence="3 6" id="KW-1133">Transmembrane helix</keyword>
<dbReference type="Pfam" id="PF01284">
    <property type="entry name" value="MARVEL"/>
    <property type="match status" value="1"/>
</dbReference>
<evidence type="ECO:0000313" key="9">
    <source>
        <dbReference type="RefSeq" id="XP_033785996.1"/>
    </source>
</evidence>
<evidence type="ECO:0000256" key="3">
    <source>
        <dbReference type="ARBA" id="ARBA00022989"/>
    </source>
</evidence>
<dbReference type="PANTHER" id="PTHR22776">
    <property type="entry name" value="MARVEL-CONTAINING POTENTIAL LIPID RAFT-ASSOCIATED PROTEIN"/>
    <property type="match status" value="1"/>
</dbReference>
<feature type="transmembrane region" description="Helical" evidence="6">
    <location>
        <begin position="61"/>
        <end position="82"/>
    </location>
</feature>
<dbReference type="GeneID" id="117353778"/>
<evidence type="ECO:0000256" key="6">
    <source>
        <dbReference type="SAM" id="Phobius"/>
    </source>
</evidence>
<dbReference type="InterPro" id="IPR008253">
    <property type="entry name" value="Marvel"/>
</dbReference>
<gene>
    <name evidence="9" type="primary">CMTM7</name>
</gene>
<reference evidence="9" key="1">
    <citation type="submission" date="2025-08" db="UniProtKB">
        <authorList>
            <consortium name="RefSeq"/>
        </authorList>
    </citation>
    <scope>IDENTIFICATION</scope>
</reference>
<sequence>MSHRVTVVRTTVSSPTVSRDPAFVDYGYARSCSAMLKIAQMVSLLIAFLSVRYSHWTNYSAYCYFTVVAVCDLIMIFIFYIIYVFRIHRSLTCLSWPLAELFHYAIGTVLLFIASIVGMSKSYGIEGLIAGTCFGFLAVFLCAVSMWLSYKISCVTQTAGSTA</sequence>
<dbReference type="CTD" id="112616"/>
<dbReference type="GO" id="GO:0016020">
    <property type="term" value="C:membrane"/>
    <property type="evidence" value="ECO:0007669"/>
    <property type="project" value="UniProtKB-SubCell"/>
</dbReference>
<evidence type="ECO:0000256" key="1">
    <source>
        <dbReference type="ARBA" id="ARBA00004141"/>
    </source>
</evidence>
<keyword evidence="8" id="KW-1185">Reference proteome</keyword>
<feature type="domain" description="MARVEL" evidence="7">
    <location>
        <begin position="28"/>
        <end position="154"/>
    </location>
</feature>
<protein>
    <submittedName>
        <fullName evidence="9">CKLF-like MARVEL transmembrane domain-containing protein 7</fullName>
    </submittedName>
</protein>
<dbReference type="RefSeq" id="XP_033785996.1">
    <property type="nucleotide sequence ID" value="XM_033930105.1"/>
</dbReference>
<keyword evidence="4 5" id="KW-0472">Membrane</keyword>
<dbReference type="FunCoup" id="A0A6P8QGS4">
    <property type="interactions" value="170"/>
</dbReference>
<keyword evidence="2 5" id="KW-0812">Transmembrane</keyword>
<comment type="subcellular location">
    <subcellularLocation>
        <location evidence="1">Membrane</location>
        <topology evidence="1">Multi-pass membrane protein</topology>
    </subcellularLocation>
</comment>